<reference evidence="2" key="2">
    <citation type="journal article" date="2018" name="Mol. Plant Microbe Interact.">
        <title>Genome sequence resources for the wheat stripe rust pathogen (Puccinia striiformis f. sp. tritici) and the barley stripe rust pathogen (Puccinia striiformis f. sp. hordei).</title>
        <authorList>
            <person name="Xia C."/>
            <person name="Wang M."/>
            <person name="Yin C."/>
            <person name="Cornejo O.E."/>
            <person name="Hulbert S.H."/>
            <person name="Chen X."/>
        </authorList>
    </citation>
    <scope>NUCLEOTIDE SEQUENCE [LARGE SCALE GENOMIC DNA]</scope>
    <source>
        <strain evidence="2">93-210</strain>
    </source>
</reference>
<proteinExistence type="predicted"/>
<name>A0ACC0EBW8_9BASI</name>
<evidence type="ECO:0000313" key="1">
    <source>
        <dbReference type="EMBL" id="KAI7949400.1"/>
    </source>
</evidence>
<dbReference type="EMBL" id="CM045872">
    <property type="protein sequence ID" value="KAI7949400.1"/>
    <property type="molecule type" value="Genomic_DNA"/>
</dbReference>
<comment type="caution">
    <text evidence="1">The sequence shown here is derived from an EMBL/GenBank/DDBJ whole genome shotgun (WGS) entry which is preliminary data.</text>
</comment>
<organism evidence="1 2">
    <name type="scientific">Puccinia striiformis f. sp. tritici</name>
    <dbReference type="NCBI Taxonomy" id="168172"/>
    <lineage>
        <taxon>Eukaryota</taxon>
        <taxon>Fungi</taxon>
        <taxon>Dikarya</taxon>
        <taxon>Basidiomycota</taxon>
        <taxon>Pucciniomycotina</taxon>
        <taxon>Pucciniomycetes</taxon>
        <taxon>Pucciniales</taxon>
        <taxon>Pucciniaceae</taxon>
        <taxon>Puccinia</taxon>
    </lineage>
</organism>
<evidence type="ECO:0000313" key="2">
    <source>
        <dbReference type="Proteomes" id="UP001060170"/>
    </source>
</evidence>
<reference evidence="2" key="1">
    <citation type="journal article" date="2018" name="BMC Genomics">
        <title>Genomic insights into host adaptation between the wheat stripe rust pathogen (Puccinia striiformis f. sp. tritici) and the barley stripe rust pathogen (Puccinia striiformis f. sp. hordei).</title>
        <authorList>
            <person name="Xia C."/>
            <person name="Wang M."/>
            <person name="Yin C."/>
            <person name="Cornejo O.E."/>
            <person name="Hulbert S.H."/>
            <person name="Chen X."/>
        </authorList>
    </citation>
    <scope>NUCLEOTIDE SEQUENCE [LARGE SCALE GENOMIC DNA]</scope>
    <source>
        <strain evidence="2">93-210</strain>
    </source>
</reference>
<keyword evidence="2" id="KW-1185">Reference proteome</keyword>
<dbReference type="Proteomes" id="UP001060170">
    <property type="component" value="Chromosome 8"/>
</dbReference>
<sequence>MAGNYSPTSPLIPPHLPAGNSSPCKPLSSPITSNASSSSTPNLHRKLSAKFLRRKNSSATKTTNTTPHSSPTIAGGGKDAPSSSTSAYQHHHHQPVLSSPLGPDHQFERSQQSFSPRPIQASNQYSLSSGLNPPQPPLVFLGNSPSSSSTSTSNNIKNGINSNSLPSSNWNSIHSIFHLNHHQPPPPTQQQDHHHHQQDSTSSSIGLIPTKGAQAPPATSIPTNKQKKQI</sequence>
<accession>A0ACC0EBW8</accession>
<gene>
    <name evidence="1" type="ORF">MJO28_008221</name>
</gene>
<reference evidence="1 2" key="3">
    <citation type="journal article" date="2022" name="Microbiol. Spectr.">
        <title>Folding features and dynamics of 3D genome architecture in plant fungal pathogens.</title>
        <authorList>
            <person name="Xia C."/>
        </authorList>
    </citation>
    <scope>NUCLEOTIDE SEQUENCE [LARGE SCALE GENOMIC DNA]</scope>
    <source>
        <strain evidence="1 2">93-210</strain>
    </source>
</reference>
<protein>
    <submittedName>
        <fullName evidence="1">Uncharacterized protein</fullName>
    </submittedName>
</protein>